<evidence type="ECO:0000313" key="1">
    <source>
        <dbReference type="EMBL" id="KAG9445003.1"/>
    </source>
</evidence>
<dbReference type="EMBL" id="JAINDJ010000006">
    <property type="protein sequence ID" value="KAG9445003.1"/>
    <property type="molecule type" value="Genomic_DNA"/>
</dbReference>
<comment type="caution">
    <text evidence="1">The sequence shown here is derived from an EMBL/GenBank/DDBJ whole genome shotgun (WGS) entry which is preliminary data.</text>
</comment>
<gene>
    <name evidence="1" type="ORF">H6P81_016343</name>
</gene>
<keyword evidence="2" id="KW-1185">Reference proteome</keyword>
<dbReference type="Proteomes" id="UP000825729">
    <property type="component" value="Unassembled WGS sequence"/>
</dbReference>
<dbReference type="AlphaFoldDB" id="A0AAV7E8G0"/>
<sequence>MEVGADPVFGGEHSSAYLQGMSQNFNSEFNAQDQEGVVLSIGEEVRSNDGLVSDRDGTFSREIDVEHNDEQEEAPQPSLEARSLKSLGSGFGILLEDILASPILNFPEESENNITLRDMLNIIVAKKGGPQSAVSSTVRKPLSCIIEDDEGRQSEDDSPLTIYEDLTTVLIRMKVSLS</sequence>
<protein>
    <submittedName>
        <fullName evidence="1">Uncharacterized protein</fullName>
    </submittedName>
</protein>
<accession>A0AAV7E8G0</accession>
<proteinExistence type="predicted"/>
<name>A0AAV7E8G0_ARIFI</name>
<organism evidence="1 2">
    <name type="scientific">Aristolochia fimbriata</name>
    <name type="common">White veined hardy Dutchman's pipe vine</name>
    <dbReference type="NCBI Taxonomy" id="158543"/>
    <lineage>
        <taxon>Eukaryota</taxon>
        <taxon>Viridiplantae</taxon>
        <taxon>Streptophyta</taxon>
        <taxon>Embryophyta</taxon>
        <taxon>Tracheophyta</taxon>
        <taxon>Spermatophyta</taxon>
        <taxon>Magnoliopsida</taxon>
        <taxon>Magnoliidae</taxon>
        <taxon>Piperales</taxon>
        <taxon>Aristolochiaceae</taxon>
        <taxon>Aristolochia</taxon>
    </lineage>
</organism>
<evidence type="ECO:0000313" key="2">
    <source>
        <dbReference type="Proteomes" id="UP000825729"/>
    </source>
</evidence>
<reference evidence="1 2" key="1">
    <citation type="submission" date="2021-07" db="EMBL/GenBank/DDBJ databases">
        <title>The Aristolochia fimbriata genome: insights into angiosperm evolution, floral development and chemical biosynthesis.</title>
        <authorList>
            <person name="Jiao Y."/>
        </authorList>
    </citation>
    <scope>NUCLEOTIDE SEQUENCE [LARGE SCALE GENOMIC DNA]</scope>
    <source>
        <strain evidence="1">IBCAS-2021</strain>
        <tissue evidence="1">Leaf</tissue>
    </source>
</reference>